<evidence type="ECO:0000313" key="1">
    <source>
        <dbReference type="EMBL" id="KAI7958808.1"/>
    </source>
</evidence>
<keyword evidence="2" id="KW-1185">Reference proteome</keyword>
<accession>A0ACC0EQS1</accession>
<reference evidence="2" key="1">
    <citation type="journal article" date="2018" name="BMC Genomics">
        <title>Genomic insights into host adaptation between the wheat stripe rust pathogen (Puccinia striiformis f. sp. tritici) and the barley stripe rust pathogen (Puccinia striiformis f. sp. hordei).</title>
        <authorList>
            <person name="Xia C."/>
            <person name="Wang M."/>
            <person name="Yin C."/>
            <person name="Cornejo O.E."/>
            <person name="Hulbert S.H."/>
            <person name="Chen X."/>
        </authorList>
    </citation>
    <scope>NUCLEOTIDE SEQUENCE [LARGE SCALE GENOMIC DNA]</scope>
    <source>
        <strain evidence="2">93-210</strain>
    </source>
</reference>
<comment type="caution">
    <text evidence="1">The sequence shown here is derived from an EMBL/GenBank/DDBJ whole genome shotgun (WGS) entry which is preliminary data.</text>
</comment>
<proteinExistence type="predicted"/>
<gene>
    <name evidence="1" type="ORF">MJO28_002599</name>
</gene>
<evidence type="ECO:0000313" key="2">
    <source>
        <dbReference type="Proteomes" id="UP001060170"/>
    </source>
</evidence>
<reference evidence="1 2" key="3">
    <citation type="journal article" date="2022" name="Microbiol. Spectr.">
        <title>Folding features and dynamics of 3D genome architecture in plant fungal pathogens.</title>
        <authorList>
            <person name="Xia C."/>
        </authorList>
    </citation>
    <scope>NUCLEOTIDE SEQUENCE [LARGE SCALE GENOMIC DNA]</scope>
    <source>
        <strain evidence="1 2">93-210</strain>
    </source>
</reference>
<organism evidence="1 2">
    <name type="scientific">Puccinia striiformis f. sp. tritici</name>
    <dbReference type="NCBI Taxonomy" id="168172"/>
    <lineage>
        <taxon>Eukaryota</taxon>
        <taxon>Fungi</taxon>
        <taxon>Dikarya</taxon>
        <taxon>Basidiomycota</taxon>
        <taxon>Pucciniomycotina</taxon>
        <taxon>Pucciniomycetes</taxon>
        <taxon>Pucciniales</taxon>
        <taxon>Pucciniaceae</taxon>
        <taxon>Puccinia</taxon>
    </lineage>
</organism>
<name>A0ACC0EQS1_9BASI</name>
<dbReference type="Proteomes" id="UP001060170">
    <property type="component" value="Chromosome 3"/>
</dbReference>
<protein>
    <submittedName>
        <fullName evidence="1">Uncharacterized protein</fullName>
    </submittedName>
</protein>
<reference evidence="2" key="2">
    <citation type="journal article" date="2018" name="Mol. Plant Microbe Interact.">
        <title>Genome sequence resources for the wheat stripe rust pathogen (Puccinia striiformis f. sp. tritici) and the barley stripe rust pathogen (Puccinia striiformis f. sp. hordei).</title>
        <authorList>
            <person name="Xia C."/>
            <person name="Wang M."/>
            <person name="Yin C."/>
            <person name="Cornejo O.E."/>
            <person name="Hulbert S.H."/>
            <person name="Chen X."/>
        </authorList>
    </citation>
    <scope>NUCLEOTIDE SEQUENCE [LARGE SCALE GENOMIC DNA]</scope>
    <source>
        <strain evidence="2">93-210</strain>
    </source>
</reference>
<sequence>MSMGSYGDYGPAALGDIRVYHSILLLTGVLRGAGVGYEEGVGQLDSLSKKDAPDTDKTTGALITTIPIN</sequence>
<dbReference type="EMBL" id="CM045867">
    <property type="protein sequence ID" value="KAI7958808.1"/>
    <property type="molecule type" value="Genomic_DNA"/>
</dbReference>